<feature type="region of interest" description="Disordered" evidence="1">
    <location>
        <begin position="133"/>
        <end position="152"/>
    </location>
</feature>
<accession>A0A2V4MYF8</accession>
<gene>
    <name evidence="2" type="ORF">C7C46_29155</name>
</gene>
<dbReference type="EMBL" id="PYBW01000138">
    <property type="protein sequence ID" value="PYC68374.1"/>
    <property type="molecule type" value="Genomic_DNA"/>
</dbReference>
<proteinExistence type="predicted"/>
<sequence length="152" mass="15526">MPFPSTFWSGVRSMPLAVVLTAMGAILALSPGESAVEELVDVIDVPLSMLGAAKRDRVASERAPDAAGAGSVESHCIGVGACRRTAPAESLNATLPAVSVEAVSPVVLIGKCRVFRAGLAAAVAVLTTMTSRQPPSGNAVTWRSTSEVRTPA</sequence>
<comment type="caution">
    <text evidence="2">The sequence shown here is derived from an EMBL/GenBank/DDBJ whole genome shotgun (WGS) entry which is preliminary data.</text>
</comment>
<dbReference type="Proteomes" id="UP000248039">
    <property type="component" value="Unassembled WGS sequence"/>
</dbReference>
<reference evidence="2 3" key="1">
    <citation type="submission" date="2018-03" db="EMBL/GenBank/DDBJ databases">
        <title>Bioinformatic expansion and discovery of thiopeptide antibiotics.</title>
        <authorList>
            <person name="Schwalen C.J."/>
            <person name="Hudson G.A."/>
            <person name="Mitchell D.A."/>
        </authorList>
    </citation>
    <scope>NUCLEOTIDE SEQUENCE [LARGE SCALE GENOMIC DNA]</scope>
    <source>
        <strain evidence="2 3">ATCC 21389</strain>
    </source>
</reference>
<evidence type="ECO:0000313" key="2">
    <source>
        <dbReference type="EMBL" id="PYC68374.1"/>
    </source>
</evidence>
<evidence type="ECO:0000256" key="1">
    <source>
        <dbReference type="SAM" id="MobiDB-lite"/>
    </source>
</evidence>
<protein>
    <submittedName>
        <fullName evidence="2">Uncharacterized protein</fullName>
    </submittedName>
</protein>
<keyword evidence="3" id="KW-1185">Reference proteome</keyword>
<dbReference type="AlphaFoldDB" id="A0A2V4MYF8"/>
<name>A0A2V4MYF8_9ACTN</name>
<evidence type="ECO:0000313" key="3">
    <source>
        <dbReference type="Proteomes" id="UP000248039"/>
    </source>
</evidence>
<organism evidence="2 3">
    <name type="scientific">Streptomyces tateyamensis</name>
    <dbReference type="NCBI Taxonomy" id="565073"/>
    <lineage>
        <taxon>Bacteria</taxon>
        <taxon>Bacillati</taxon>
        <taxon>Actinomycetota</taxon>
        <taxon>Actinomycetes</taxon>
        <taxon>Kitasatosporales</taxon>
        <taxon>Streptomycetaceae</taxon>
        <taxon>Streptomyces</taxon>
    </lineage>
</organism>